<evidence type="ECO:0000259" key="1">
    <source>
        <dbReference type="Pfam" id="PF04326"/>
    </source>
</evidence>
<evidence type="ECO:0000313" key="3">
    <source>
        <dbReference type="EMBL" id="SHI66841.1"/>
    </source>
</evidence>
<dbReference type="InterPro" id="IPR045973">
    <property type="entry name" value="DUF5929"/>
</dbReference>
<dbReference type="Proteomes" id="UP000184231">
    <property type="component" value="Unassembled WGS sequence"/>
</dbReference>
<feature type="domain" description="Schlafen AlbA-2" evidence="1">
    <location>
        <begin position="17"/>
        <end position="142"/>
    </location>
</feature>
<keyword evidence="4" id="KW-1185">Reference proteome</keyword>
<dbReference type="InterPro" id="IPR007421">
    <property type="entry name" value="Schlafen_AlbA_2_dom"/>
</dbReference>
<evidence type="ECO:0000259" key="2">
    <source>
        <dbReference type="Pfam" id="PF19351"/>
    </source>
</evidence>
<keyword evidence="3" id="KW-0238">DNA-binding</keyword>
<dbReference type="InterPro" id="IPR038461">
    <property type="entry name" value="Schlafen_AlbA_2_dom_sf"/>
</dbReference>
<organism evidence="3 4">
    <name type="scientific">Arenibacter nanhaiticus</name>
    <dbReference type="NCBI Taxonomy" id="558155"/>
    <lineage>
        <taxon>Bacteria</taxon>
        <taxon>Pseudomonadati</taxon>
        <taxon>Bacteroidota</taxon>
        <taxon>Flavobacteriia</taxon>
        <taxon>Flavobacteriales</taxon>
        <taxon>Flavobacteriaceae</taxon>
        <taxon>Arenibacter</taxon>
    </lineage>
</organism>
<protein>
    <submittedName>
        <fullName evidence="3">Putative DNA-binding domain-containing protein</fullName>
    </submittedName>
</protein>
<dbReference type="EMBL" id="FQYX01000004">
    <property type="protein sequence ID" value="SHI66841.1"/>
    <property type="molecule type" value="Genomic_DNA"/>
</dbReference>
<dbReference type="STRING" id="558155.SAMN04487911_104123"/>
<reference evidence="3 4" key="1">
    <citation type="submission" date="2016-11" db="EMBL/GenBank/DDBJ databases">
        <authorList>
            <person name="Jaros S."/>
            <person name="Januszkiewicz K."/>
            <person name="Wedrychowicz H."/>
        </authorList>
    </citation>
    <scope>NUCLEOTIDE SEQUENCE [LARGE SCALE GENOMIC DNA]</scope>
    <source>
        <strain evidence="3 4">CGMCC 1.8863</strain>
    </source>
</reference>
<dbReference type="OrthoDB" id="1150046at2"/>
<name>A0A1M6D162_9FLAO</name>
<gene>
    <name evidence="3" type="ORF">SAMN04487911_104123</name>
</gene>
<dbReference type="Gene3D" id="3.30.950.30">
    <property type="entry name" value="Schlafen, AAA domain"/>
    <property type="match status" value="1"/>
</dbReference>
<feature type="domain" description="DUF5929" evidence="2">
    <location>
        <begin position="158"/>
        <end position="378"/>
    </location>
</feature>
<evidence type="ECO:0000313" key="4">
    <source>
        <dbReference type="Proteomes" id="UP000184231"/>
    </source>
</evidence>
<dbReference type="RefSeq" id="WP_072763352.1">
    <property type="nucleotide sequence ID" value="NZ_FQYX01000004.1"/>
</dbReference>
<dbReference type="Pfam" id="PF19351">
    <property type="entry name" value="DUF5929"/>
    <property type="match status" value="1"/>
</dbReference>
<sequence>MINKRLLVKNLLAHNDENSFYDKKRFIDIGQKEGKGKFLKHVCALANSNPNNHSFIVVGVEDEENKIVGVDFFDDSKIQNLVNAYIDNPPLISYENIPFPHLPMNKVVGLVTIRSNGKVCSLRKNIWKYYGGAVFFREGSISMPKAYGIELKDINSQVVATIEQHAKNNIELTLDGVIDFLNLRHRDLTSHYKVFKEQFVVCWAGNQKKVKEHTYYSRVDIELINEQVKLFYSEFDEITIAYDEDSFTTIEYIQLGLGSQQKYYPLEKMVITFFDNGTYTIKSDLIFKPPLYDKRSLHHIFNAKVALLKKIEKGIRLDAVERKDLGALPDTLLVCYISGFEVAKVYLEKAKPLLKNYDLGVYRSVKESLRIIRKLTYN</sequence>
<accession>A0A1M6D162</accession>
<dbReference type="AlphaFoldDB" id="A0A1M6D162"/>
<dbReference type="Pfam" id="PF04326">
    <property type="entry name" value="SLFN_AlbA_2"/>
    <property type="match status" value="1"/>
</dbReference>
<dbReference type="GO" id="GO:0003677">
    <property type="term" value="F:DNA binding"/>
    <property type="evidence" value="ECO:0007669"/>
    <property type="project" value="UniProtKB-KW"/>
</dbReference>
<proteinExistence type="predicted"/>